<keyword evidence="3" id="KW-1185">Reference proteome</keyword>
<organism evidence="2 3">
    <name type="scientific">Pomacea canaliculata</name>
    <name type="common">Golden apple snail</name>
    <dbReference type="NCBI Taxonomy" id="400727"/>
    <lineage>
        <taxon>Eukaryota</taxon>
        <taxon>Metazoa</taxon>
        <taxon>Spiralia</taxon>
        <taxon>Lophotrochozoa</taxon>
        <taxon>Mollusca</taxon>
        <taxon>Gastropoda</taxon>
        <taxon>Caenogastropoda</taxon>
        <taxon>Architaenioglossa</taxon>
        <taxon>Ampullarioidea</taxon>
        <taxon>Ampullariidae</taxon>
        <taxon>Pomacea</taxon>
    </lineage>
</organism>
<feature type="compositionally biased region" description="Basic and acidic residues" evidence="1">
    <location>
        <begin position="8"/>
        <end position="17"/>
    </location>
</feature>
<comment type="caution">
    <text evidence="2">The sequence shown here is derived from an EMBL/GenBank/DDBJ whole genome shotgun (WGS) entry which is preliminary data.</text>
</comment>
<dbReference type="AlphaFoldDB" id="A0A2T7NNY9"/>
<sequence length="86" mass="9675">MNLVSSHKATEPREVTTRSDTTISCQCHRQLPLSPGPDTLWLPVNFRPDPNLDRESGQYVVAASDGHRRLGEHVHVEYVSTRGRNP</sequence>
<gene>
    <name evidence="2" type="ORF">C0Q70_16121</name>
</gene>
<dbReference type="Proteomes" id="UP000245119">
    <property type="component" value="Linkage Group LG10"/>
</dbReference>
<dbReference type="EMBL" id="PZQS01000010">
    <property type="protein sequence ID" value="PVD22862.1"/>
    <property type="molecule type" value="Genomic_DNA"/>
</dbReference>
<proteinExistence type="predicted"/>
<reference evidence="2 3" key="1">
    <citation type="submission" date="2018-04" db="EMBL/GenBank/DDBJ databases">
        <title>The genome of golden apple snail Pomacea canaliculata provides insight into stress tolerance and invasive adaptation.</title>
        <authorList>
            <person name="Liu C."/>
            <person name="Liu B."/>
            <person name="Ren Y."/>
            <person name="Zhang Y."/>
            <person name="Wang H."/>
            <person name="Li S."/>
            <person name="Jiang F."/>
            <person name="Yin L."/>
            <person name="Zhang G."/>
            <person name="Qian W."/>
            <person name="Fan W."/>
        </authorList>
    </citation>
    <scope>NUCLEOTIDE SEQUENCE [LARGE SCALE GENOMIC DNA]</scope>
    <source>
        <strain evidence="2">SZHN2017</strain>
        <tissue evidence="2">Muscle</tissue>
    </source>
</reference>
<protein>
    <submittedName>
        <fullName evidence="2">Uncharacterized protein</fullName>
    </submittedName>
</protein>
<feature type="region of interest" description="Disordered" evidence="1">
    <location>
        <begin position="1"/>
        <end position="21"/>
    </location>
</feature>
<name>A0A2T7NNY9_POMCA</name>
<evidence type="ECO:0000313" key="3">
    <source>
        <dbReference type="Proteomes" id="UP000245119"/>
    </source>
</evidence>
<accession>A0A2T7NNY9</accession>
<evidence type="ECO:0000313" key="2">
    <source>
        <dbReference type="EMBL" id="PVD22862.1"/>
    </source>
</evidence>
<evidence type="ECO:0000256" key="1">
    <source>
        <dbReference type="SAM" id="MobiDB-lite"/>
    </source>
</evidence>